<comment type="caution">
    <text evidence="1">The sequence shown here is derived from an EMBL/GenBank/DDBJ whole genome shotgun (WGS) entry which is preliminary data.</text>
</comment>
<dbReference type="EMBL" id="PEDL01000011">
    <property type="protein sequence ID" value="PHV70414.1"/>
    <property type="molecule type" value="Genomic_DNA"/>
</dbReference>
<organism evidence="1 2">
    <name type="scientific">Sporanaerobium hydrogeniformans</name>
    <dbReference type="NCBI Taxonomy" id="3072179"/>
    <lineage>
        <taxon>Bacteria</taxon>
        <taxon>Bacillati</taxon>
        <taxon>Bacillota</taxon>
        <taxon>Clostridia</taxon>
        <taxon>Lachnospirales</taxon>
        <taxon>Lachnospiraceae</taxon>
        <taxon>Sporanaerobium</taxon>
    </lineage>
</organism>
<accession>A0AC61DAW2</accession>
<protein>
    <submittedName>
        <fullName evidence="1">Acetyl-CoA carboxylase, biotin carboxyl carrier protein</fullName>
    </submittedName>
</protein>
<keyword evidence="2" id="KW-1185">Reference proteome</keyword>
<sequence length="150" mass="16669">MEVKVIKDLVKEFTVAGLTKMSLKCEDFELVLEKQEAKEVYMPAPMPEASIKINTISASSENKSESNKQVAEEKKTLNSPMVGTFYAASSPQAEPFVKVGTKVKKGQVICIIEAMKLMNEVEAEMDGEVIEVLAYNEQMVEFGQPLFVIK</sequence>
<dbReference type="Proteomes" id="UP000224460">
    <property type="component" value="Unassembled WGS sequence"/>
</dbReference>
<proteinExistence type="predicted"/>
<name>A0AC61DAW2_9FIRM</name>
<evidence type="ECO:0000313" key="1">
    <source>
        <dbReference type="EMBL" id="PHV70414.1"/>
    </source>
</evidence>
<evidence type="ECO:0000313" key="2">
    <source>
        <dbReference type="Proteomes" id="UP000224460"/>
    </source>
</evidence>
<reference evidence="1" key="1">
    <citation type="submission" date="2017-10" db="EMBL/GenBank/DDBJ databases">
        <title>Genome sequence of cellulolytic Lachnospiraceae bacterium XHS1971 isolated from hotspring sediment.</title>
        <authorList>
            <person name="Vasudevan G."/>
            <person name="Joshi A.J."/>
            <person name="Hivarkar S."/>
            <person name="Lanjekar V.B."/>
            <person name="Dhakephalkar P.K."/>
            <person name="Dagar S."/>
        </authorList>
    </citation>
    <scope>NUCLEOTIDE SEQUENCE</scope>
    <source>
        <strain evidence="1">XHS1971</strain>
    </source>
</reference>
<gene>
    <name evidence="1" type="primary">accB</name>
    <name evidence="1" type="ORF">CS063_11090</name>
</gene>